<gene>
    <name evidence="1" type="ORF">Ami3637_04805</name>
</gene>
<dbReference type="Proteomes" id="UP000463883">
    <property type="component" value="Chromosome"/>
</dbReference>
<dbReference type="RefSeq" id="WP_162361572.1">
    <property type="nucleotide sequence ID" value="NZ_CP047591.1"/>
</dbReference>
<keyword evidence="2" id="KW-1185">Reference proteome</keyword>
<organism evidence="1 2">
    <name type="scientific">Aminipila terrae</name>
    <dbReference type="NCBI Taxonomy" id="2697030"/>
    <lineage>
        <taxon>Bacteria</taxon>
        <taxon>Bacillati</taxon>
        <taxon>Bacillota</taxon>
        <taxon>Clostridia</taxon>
        <taxon>Peptostreptococcales</taxon>
        <taxon>Anaerovoracaceae</taxon>
        <taxon>Aminipila</taxon>
    </lineage>
</organism>
<accession>A0A6P1MII0</accession>
<evidence type="ECO:0000313" key="2">
    <source>
        <dbReference type="Proteomes" id="UP000463883"/>
    </source>
</evidence>
<evidence type="ECO:0008006" key="3">
    <source>
        <dbReference type="Google" id="ProtNLM"/>
    </source>
</evidence>
<dbReference type="AlphaFoldDB" id="A0A6P1MII0"/>
<reference evidence="1 2" key="1">
    <citation type="submission" date="2020-01" db="EMBL/GenBank/DDBJ databases">
        <title>Genomic analysis of Aminipila sp. CBA3637.</title>
        <authorList>
            <person name="Kim Y.B."/>
            <person name="Roh S.W."/>
        </authorList>
    </citation>
    <scope>NUCLEOTIDE SEQUENCE [LARGE SCALE GENOMIC DNA]</scope>
    <source>
        <strain evidence="1 2">CBA3637</strain>
    </source>
</reference>
<protein>
    <recommendedName>
        <fullName evidence="3">DUF4878 domain-containing protein</fullName>
    </recommendedName>
</protein>
<dbReference type="KEGG" id="amic:Ami3637_04805"/>
<dbReference type="EMBL" id="CP047591">
    <property type="protein sequence ID" value="QHI71798.1"/>
    <property type="molecule type" value="Genomic_DNA"/>
</dbReference>
<sequence>MDNQTNADNCDEKEIENVLKDFFRAYYNSERIEMFNYLDAEFQKYVPITRFLILPDFYRDLGVLAEICKVRIKAERQIALVDCVINLKNQEKGMVIAMKKEFGIWKINGKRMFR</sequence>
<evidence type="ECO:0000313" key="1">
    <source>
        <dbReference type="EMBL" id="QHI71798.1"/>
    </source>
</evidence>
<proteinExistence type="predicted"/>
<name>A0A6P1MII0_9FIRM</name>